<evidence type="ECO:0000313" key="12">
    <source>
        <dbReference type="EMBL" id="KAG7318762.1"/>
    </source>
</evidence>
<dbReference type="InterPro" id="IPR013083">
    <property type="entry name" value="Znf_RING/FYVE/PHD"/>
</dbReference>
<dbReference type="InterPro" id="IPR048409">
    <property type="entry name" value="DTX3L_KH-like"/>
</dbReference>
<evidence type="ECO:0000256" key="5">
    <source>
        <dbReference type="ARBA" id="ARBA00022723"/>
    </source>
</evidence>
<feature type="compositionally biased region" description="Acidic residues" evidence="10">
    <location>
        <begin position="1"/>
        <end position="17"/>
    </location>
</feature>
<proteinExistence type="inferred from homology"/>
<dbReference type="Pfam" id="PF00097">
    <property type="entry name" value="zf-C3HC4"/>
    <property type="match status" value="1"/>
</dbReference>
<feature type="compositionally biased region" description="Polar residues" evidence="10">
    <location>
        <begin position="504"/>
        <end position="517"/>
    </location>
</feature>
<evidence type="ECO:0000256" key="2">
    <source>
        <dbReference type="ARBA" id="ARBA00004906"/>
    </source>
</evidence>
<dbReference type="InterPro" id="IPR018957">
    <property type="entry name" value="Znf_C3HC4_RING-type"/>
</dbReference>
<evidence type="ECO:0000256" key="6">
    <source>
        <dbReference type="ARBA" id="ARBA00022771"/>
    </source>
</evidence>
<keyword evidence="13" id="KW-1185">Reference proteome</keyword>
<evidence type="ECO:0000256" key="7">
    <source>
        <dbReference type="ARBA" id="ARBA00022833"/>
    </source>
</evidence>
<dbReference type="GO" id="GO:0008270">
    <property type="term" value="F:zinc ion binding"/>
    <property type="evidence" value="ECO:0007669"/>
    <property type="project" value="UniProtKB-KW"/>
</dbReference>
<evidence type="ECO:0000256" key="4">
    <source>
        <dbReference type="ARBA" id="ARBA00022679"/>
    </source>
</evidence>
<feature type="compositionally biased region" description="Polar residues" evidence="10">
    <location>
        <begin position="203"/>
        <end position="216"/>
    </location>
</feature>
<protein>
    <recommendedName>
        <fullName evidence="9">E3 ubiquitin-protein ligase</fullName>
        <ecNumber evidence="9">2.3.2.27</ecNumber>
    </recommendedName>
</protein>
<comment type="catalytic activity">
    <reaction evidence="1 9">
        <text>S-ubiquitinyl-[E2 ubiquitin-conjugating enzyme]-L-cysteine + [acceptor protein]-L-lysine = [E2 ubiquitin-conjugating enzyme]-L-cysteine + N(6)-ubiquitinyl-[acceptor protein]-L-lysine.</text>
        <dbReference type="EC" id="2.3.2.27"/>
    </reaction>
</comment>
<dbReference type="InterPro" id="IPR017907">
    <property type="entry name" value="Znf_RING_CS"/>
</dbReference>
<keyword evidence="4 9" id="KW-0808">Transferase</keyword>
<keyword evidence="6 8" id="KW-0863">Zinc-finger</keyword>
<dbReference type="InterPro" id="IPR039396">
    <property type="entry name" value="Deltex_C"/>
</dbReference>
<evidence type="ECO:0000313" key="13">
    <source>
        <dbReference type="Proteomes" id="UP000824219"/>
    </source>
</evidence>
<accession>A0A9D3NAR4</accession>
<evidence type="ECO:0000256" key="10">
    <source>
        <dbReference type="SAM" id="MobiDB-lite"/>
    </source>
</evidence>
<comment type="similarity">
    <text evidence="3 9">Belongs to the Deltex family.</text>
</comment>
<feature type="compositionally biased region" description="Low complexity" evidence="10">
    <location>
        <begin position="126"/>
        <end position="148"/>
    </location>
</feature>
<feature type="region of interest" description="Disordered" evidence="10">
    <location>
        <begin position="1"/>
        <end position="228"/>
    </location>
</feature>
<evidence type="ECO:0000259" key="11">
    <source>
        <dbReference type="PROSITE" id="PS50089"/>
    </source>
</evidence>
<name>A0A9D3NAR4_9TELE</name>
<feature type="domain" description="RING-type" evidence="11">
    <location>
        <begin position="745"/>
        <end position="784"/>
    </location>
</feature>
<dbReference type="GO" id="GO:0005737">
    <property type="term" value="C:cytoplasm"/>
    <property type="evidence" value="ECO:0007669"/>
    <property type="project" value="UniProtKB-SubCell"/>
</dbReference>
<dbReference type="SMART" id="SM00184">
    <property type="entry name" value="RING"/>
    <property type="match status" value="1"/>
</dbReference>
<dbReference type="PANTHER" id="PTHR12622">
    <property type="entry name" value="DELTEX-RELATED"/>
    <property type="match status" value="1"/>
</dbReference>
<keyword evidence="7 9" id="KW-0862">Zinc</keyword>
<dbReference type="OrthoDB" id="527344at2759"/>
<keyword evidence="9" id="KW-0963">Cytoplasm</keyword>
<evidence type="ECO:0000256" key="9">
    <source>
        <dbReference type="RuleBase" id="RU367105"/>
    </source>
</evidence>
<dbReference type="AlphaFoldDB" id="A0A9D3NAR4"/>
<dbReference type="Gene3D" id="3.30.390.130">
    <property type="match status" value="1"/>
</dbReference>
<feature type="compositionally biased region" description="Polar residues" evidence="10">
    <location>
        <begin position="34"/>
        <end position="52"/>
    </location>
</feature>
<gene>
    <name evidence="12" type="ORF">KOW79_017236</name>
</gene>
<dbReference type="InterPro" id="IPR001841">
    <property type="entry name" value="Znf_RING"/>
</dbReference>
<dbReference type="CDD" id="cd09633">
    <property type="entry name" value="Deltex_C"/>
    <property type="match status" value="1"/>
</dbReference>
<evidence type="ECO:0000256" key="1">
    <source>
        <dbReference type="ARBA" id="ARBA00000900"/>
    </source>
</evidence>
<dbReference type="InterPro" id="IPR039399">
    <property type="entry name" value="Deltex_C_sf"/>
</dbReference>
<comment type="subcellular location">
    <subcellularLocation>
        <location evidence="9">Cytoplasm</location>
    </subcellularLocation>
</comment>
<comment type="pathway">
    <text evidence="2 9">Protein modification; protein ubiquitination.</text>
</comment>
<evidence type="ECO:0000256" key="3">
    <source>
        <dbReference type="ARBA" id="ARBA00009413"/>
    </source>
</evidence>
<keyword evidence="5 9" id="KW-0479">Metal-binding</keyword>
<dbReference type="InterPro" id="IPR039398">
    <property type="entry name" value="Deltex_fam"/>
</dbReference>
<dbReference type="PROSITE" id="PS50089">
    <property type="entry name" value="ZF_RING_2"/>
    <property type="match status" value="1"/>
</dbReference>
<reference evidence="12 13" key="1">
    <citation type="submission" date="2021-06" db="EMBL/GenBank/DDBJ databases">
        <title>Chromosome-level genome assembly of the red-tail catfish (Hemibagrus wyckioides).</title>
        <authorList>
            <person name="Shao F."/>
        </authorList>
    </citation>
    <scope>NUCLEOTIDE SEQUENCE [LARGE SCALE GENOMIC DNA]</scope>
    <source>
        <strain evidence="12">EC202008001</strain>
        <tissue evidence="12">Blood</tissue>
    </source>
</reference>
<dbReference type="GO" id="GO:0007219">
    <property type="term" value="P:Notch signaling pathway"/>
    <property type="evidence" value="ECO:0007669"/>
    <property type="project" value="InterPro"/>
</dbReference>
<dbReference type="Pfam" id="PF21718">
    <property type="entry name" value="KH_DTX3L"/>
    <property type="match status" value="1"/>
</dbReference>
<feature type="compositionally biased region" description="Polar residues" evidence="10">
    <location>
        <begin position="103"/>
        <end position="123"/>
    </location>
</feature>
<dbReference type="Pfam" id="PF18102">
    <property type="entry name" value="DTC"/>
    <property type="match status" value="1"/>
</dbReference>
<dbReference type="Proteomes" id="UP000824219">
    <property type="component" value="Linkage Group LG21"/>
</dbReference>
<dbReference type="EMBL" id="JAHKSW010000021">
    <property type="protein sequence ID" value="KAG7318762.1"/>
    <property type="molecule type" value="Genomic_DNA"/>
</dbReference>
<dbReference type="GO" id="GO:0016567">
    <property type="term" value="P:protein ubiquitination"/>
    <property type="evidence" value="ECO:0007669"/>
    <property type="project" value="UniProtKB-UniRule"/>
</dbReference>
<organism evidence="12 13">
    <name type="scientific">Hemibagrus wyckioides</name>
    <dbReference type="NCBI Taxonomy" id="337641"/>
    <lineage>
        <taxon>Eukaryota</taxon>
        <taxon>Metazoa</taxon>
        <taxon>Chordata</taxon>
        <taxon>Craniata</taxon>
        <taxon>Vertebrata</taxon>
        <taxon>Euteleostomi</taxon>
        <taxon>Actinopterygii</taxon>
        <taxon>Neopterygii</taxon>
        <taxon>Teleostei</taxon>
        <taxon>Ostariophysi</taxon>
        <taxon>Siluriformes</taxon>
        <taxon>Bagridae</taxon>
        <taxon>Hemibagrus</taxon>
    </lineage>
</organism>
<sequence>MADEDMECSDLEPEEMDTSSSSPSSSGNDAHFFKSSSDVPAQSSDQTPPEQTQNHEQDLYRAGPGGSDPEVLAAAQQDLYRAGPGGSDPEVLAAAQDIHRDQTSLSAASDTSQALNGSDQEAQNFAAAAAADDVKETSSSATKSSVTTRNKPPDDEEKALNGSDQEAQNFAAAADVKETSSSVIKSSVTTRNKPPDDEKKNKYQTSLSAASGTSQDTADKNEFLTSPSAPQDVSLVHVKVDWPGELPEKWRFYLQTALQSWCNSEKTVNCTVNVVQLLDDGRTAEVEVTPSTALIDIETATLMFKKVNREAKVYFQKAEPQPGNKSFTLKENKKVTSESDAGTIHISNTMDVGAASIVPGHDVMSRASGALTVPPFLYCYLIQAYKKEVEKIENVFGVKIKAETCISFSTEKTDEKNGSDSVRRATEAFTDLYQAKANNLKPVSIPQIHMESEIMKEVLRNIPHEERKITLNMSANNHLLFGPENITSMVERHLNPDRGDEEATSFNHSKSHNMETSSNWISTQNTFQSLDMDIKDTPTVIEMDEAHWQLMEAACKEQIRKIQNKYGVEFHAEPVQGSMKVLALSVGTHQVNLQAHALSALTRLYQKVVTSAATCDLKDASYTETSTLVSQVFERIRSQHNCVGGGERNGSWKLFGLPKHLVPTIADIEKTIGQPVFDEKKKKMLGYPWKFPQASGFERDQMEMDVMRGAHGTDLRAGRENPDFTQKFPNKAIKNDKAEENEDKCSICLDTFTEKTKLACGHEFCKECLKLSIKSSGEICPLCKKIFGKLKGNQPDGQMQVKFKDTDLPGFKHCGTIEIYYIIPDGHQTSDHPNPGTRYHGTHRTAYLPNNTEGKNVLTLLQRAFDQKLIFTVGISRTTGADNVVIWNDIHHKTNIHGGPQGYGYPDPNYLKRVKEELKAKGIE</sequence>
<dbReference type="SUPFAM" id="SSF57850">
    <property type="entry name" value="RING/U-box"/>
    <property type="match status" value="1"/>
</dbReference>
<feature type="region of interest" description="Disordered" evidence="10">
    <location>
        <begin position="497"/>
        <end position="517"/>
    </location>
</feature>
<dbReference type="EC" id="2.3.2.27" evidence="9"/>
<comment type="caution">
    <text evidence="12">The sequence shown here is derived from an EMBL/GenBank/DDBJ whole genome shotgun (WGS) entry which is preliminary data.</text>
</comment>
<dbReference type="GO" id="GO:0061630">
    <property type="term" value="F:ubiquitin protein ligase activity"/>
    <property type="evidence" value="ECO:0007669"/>
    <property type="project" value="UniProtKB-UniRule"/>
</dbReference>
<evidence type="ECO:0000256" key="8">
    <source>
        <dbReference type="PROSITE-ProRule" id="PRU00175"/>
    </source>
</evidence>
<dbReference type="Gene3D" id="3.30.40.10">
    <property type="entry name" value="Zinc/RING finger domain, C3HC4 (zinc finger)"/>
    <property type="match status" value="1"/>
</dbReference>
<feature type="compositionally biased region" description="Low complexity" evidence="10">
    <location>
        <begin position="179"/>
        <end position="190"/>
    </location>
</feature>
<dbReference type="PROSITE" id="PS00518">
    <property type="entry name" value="ZF_RING_1"/>
    <property type="match status" value="1"/>
</dbReference>